<evidence type="ECO:0000256" key="2">
    <source>
        <dbReference type="ARBA" id="ARBA00007002"/>
    </source>
</evidence>
<name>A0A1A9WSC8_9MUSC</name>
<protein>
    <recommendedName>
        <fullName evidence="6">Pre-mRNA-splicing factor ISY1</fullName>
    </recommendedName>
</protein>
<proteinExistence type="inferred from homology"/>
<dbReference type="GO" id="GO:0005634">
    <property type="term" value="C:nucleus"/>
    <property type="evidence" value="ECO:0007669"/>
    <property type="project" value="UniProtKB-SubCell"/>
</dbReference>
<comment type="similarity">
    <text evidence="2">Belongs to the ISY1 family.</text>
</comment>
<dbReference type="PANTHER" id="PTHR13021">
    <property type="entry name" value="PRE-MRNA-SPLICING FACTOR ISY1"/>
    <property type="match status" value="1"/>
</dbReference>
<dbReference type="InterPro" id="IPR029012">
    <property type="entry name" value="Helix_hairpin_bin_sf"/>
</dbReference>
<sequence length="153" mass="18027">MIPIFQNDKVMKFGNSEVLMFCTEILQFEYFTVLRQLEFGTRSSKCEKYRLKIIRLISEKVTQIQNAGRREFRIHDLNDEINKLLREKRHWENQISARATLSTLRTEDARSGGNHWYFGAAKDFPGFRELFEQDPPPPVLKTRAELMKGIDAE</sequence>
<reference evidence="5" key="1">
    <citation type="submission" date="2014-03" db="EMBL/GenBank/DDBJ databases">
        <authorList>
            <person name="Aksoy S."/>
            <person name="Warren W."/>
            <person name="Wilson R.K."/>
        </authorList>
    </citation>
    <scope>NUCLEOTIDE SEQUENCE [LARGE SCALE GENOMIC DNA]</scope>
    <source>
        <strain evidence="5">IAEA</strain>
    </source>
</reference>
<accession>A0A1A9WSC8</accession>
<comment type="subcellular location">
    <subcellularLocation>
        <location evidence="1">Nucleus</location>
    </subcellularLocation>
</comment>
<evidence type="ECO:0000313" key="4">
    <source>
        <dbReference type="EnsemblMetazoa" id="GBRI030311-PA"/>
    </source>
</evidence>
<dbReference type="EnsemblMetazoa" id="GBRI030311-RA">
    <property type="protein sequence ID" value="GBRI030311-PA"/>
    <property type="gene ID" value="GBRI030311"/>
</dbReference>
<dbReference type="VEuPathDB" id="VectorBase:GBRI030311"/>
<dbReference type="SUPFAM" id="SSF140102">
    <property type="entry name" value="ISY1 domain-like"/>
    <property type="match status" value="1"/>
</dbReference>
<organism evidence="4 5">
    <name type="scientific">Glossina brevipalpis</name>
    <dbReference type="NCBI Taxonomy" id="37001"/>
    <lineage>
        <taxon>Eukaryota</taxon>
        <taxon>Metazoa</taxon>
        <taxon>Ecdysozoa</taxon>
        <taxon>Arthropoda</taxon>
        <taxon>Hexapoda</taxon>
        <taxon>Insecta</taxon>
        <taxon>Pterygota</taxon>
        <taxon>Neoptera</taxon>
        <taxon>Endopterygota</taxon>
        <taxon>Diptera</taxon>
        <taxon>Brachycera</taxon>
        <taxon>Muscomorpha</taxon>
        <taxon>Hippoboscoidea</taxon>
        <taxon>Glossinidae</taxon>
        <taxon>Glossina</taxon>
    </lineage>
</organism>
<evidence type="ECO:0000313" key="5">
    <source>
        <dbReference type="Proteomes" id="UP000091820"/>
    </source>
</evidence>
<dbReference type="AlphaFoldDB" id="A0A1A9WSC8"/>
<keyword evidence="5" id="KW-1185">Reference proteome</keyword>
<evidence type="ECO:0000256" key="3">
    <source>
        <dbReference type="ARBA" id="ARBA00023242"/>
    </source>
</evidence>
<reference evidence="4" key="2">
    <citation type="submission" date="2020-05" db="UniProtKB">
        <authorList>
            <consortium name="EnsemblMetazoa"/>
        </authorList>
    </citation>
    <scope>IDENTIFICATION</scope>
    <source>
        <strain evidence="4">IAEA</strain>
    </source>
</reference>
<evidence type="ECO:0000256" key="1">
    <source>
        <dbReference type="ARBA" id="ARBA00004123"/>
    </source>
</evidence>
<dbReference type="Pfam" id="PF06246">
    <property type="entry name" value="Isy1"/>
    <property type="match status" value="1"/>
</dbReference>
<keyword evidence="3" id="KW-0539">Nucleus</keyword>
<evidence type="ECO:0008006" key="6">
    <source>
        <dbReference type="Google" id="ProtNLM"/>
    </source>
</evidence>
<dbReference type="FunFam" id="1.10.287.660:FF:000001">
    <property type="entry name" value="pre-mRNA-splicing factor ISY1 homolog"/>
    <property type="match status" value="1"/>
</dbReference>
<dbReference type="GO" id="GO:0000350">
    <property type="term" value="P:generation of catalytic spliceosome for second transesterification step"/>
    <property type="evidence" value="ECO:0007669"/>
    <property type="project" value="InterPro"/>
</dbReference>
<dbReference type="Gene3D" id="1.10.287.660">
    <property type="entry name" value="Helix hairpin bin"/>
    <property type="match status" value="1"/>
</dbReference>
<dbReference type="Proteomes" id="UP000091820">
    <property type="component" value="Unassembled WGS sequence"/>
</dbReference>
<dbReference type="InterPro" id="IPR037200">
    <property type="entry name" value="Isy1_sf"/>
</dbReference>
<dbReference type="InterPro" id="IPR009360">
    <property type="entry name" value="Isy1"/>
</dbReference>
<dbReference type="STRING" id="37001.A0A1A9WSC8"/>